<dbReference type="OrthoDB" id="4407046at2"/>
<dbReference type="EMBL" id="RQZF01000002">
    <property type="protein sequence ID" value="RRC95861.1"/>
    <property type="molecule type" value="Genomic_DNA"/>
</dbReference>
<dbReference type="Pfam" id="PF06877">
    <property type="entry name" value="RraB"/>
    <property type="match status" value="1"/>
</dbReference>
<gene>
    <name evidence="2" type="ORF">EII11_03095</name>
</gene>
<dbReference type="AlphaFoldDB" id="A0A3P1SEZ2"/>
<accession>A0A3P1SEZ2</accession>
<organism evidence="2 3">
    <name type="scientific">Schaalia canis</name>
    <dbReference type="NCBI Taxonomy" id="100469"/>
    <lineage>
        <taxon>Bacteria</taxon>
        <taxon>Bacillati</taxon>
        <taxon>Actinomycetota</taxon>
        <taxon>Actinomycetes</taxon>
        <taxon>Actinomycetales</taxon>
        <taxon>Actinomycetaceae</taxon>
        <taxon>Schaalia</taxon>
    </lineage>
</organism>
<dbReference type="Gene3D" id="3.30.70.970">
    <property type="entry name" value="RraB-like"/>
    <property type="match status" value="1"/>
</dbReference>
<reference evidence="2 3" key="1">
    <citation type="submission" date="2018-11" db="EMBL/GenBank/DDBJ databases">
        <title>Genomes From Bacteria Associated with the Canine Oral Cavity: a Test Case for Automated Genome-Based Taxonomic Assignment.</title>
        <authorList>
            <person name="Coil D.A."/>
            <person name="Jospin G."/>
            <person name="Darling A.E."/>
            <person name="Wallis C."/>
            <person name="Davis I.J."/>
            <person name="Harris S."/>
            <person name="Eisen J.A."/>
            <person name="Holcombe L.J."/>
            <person name="O'Flynn C."/>
        </authorList>
    </citation>
    <scope>NUCLEOTIDE SEQUENCE [LARGE SCALE GENOMIC DNA]</scope>
    <source>
        <strain evidence="2 3">OH770</strain>
    </source>
</reference>
<dbReference type="InterPro" id="IPR009671">
    <property type="entry name" value="RraB_dom"/>
</dbReference>
<comment type="caution">
    <text evidence="2">The sequence shown here is derived from an EMBL/GenBank/DDBJ whole genome shotgun (WGS) entry which is preliminary data.</text>
</comment>
<dbReference type="SUPFAM" id="SSF89946">
    <property type="entry name" value="Hypothetical protein VC0424"/>
    <property type="match status" value="1"/>
</dbReference>
<keyword evidence="3" id="KW-1185">Reference proteome</keyword>
<protein>
    <submittedName>
        <fullName evidence="2">Ribonuclease E inhibitor RraB</fullName>
    </submittedName>
</protein>
<name>A0A3P1SEZ2_9ACTO</name>
<evidence type="ECO:0000259" key="1">
    <source>
        <dbReference type="Pfam" id="PF06877"/>
    </source>
</evidence>
<sequence length="164" mass="18075">MGLFDFFRRARGSAVDEQMIPVTQGANALTPALSPALAPTPRSTLDKPLVTVGTATSHPGDTQILTILSERVDLALPRDQVHYLYFPTEEAARAALVEAQRVGWLGAREGVYQLDGYPDWSMTVRRDDQPTNATTMPGIRAFFEELAERFNGEYDGWEAAGFDV</sequence>
<dbReference type="InterPro" id="IPR036701">
    <property type="entry name" value="RraB-like_sf"/>
</dbReference>
<evidence type="ECO:0000313" key="3">
    <source>
        <dbReference type="Proteomes" id="UP000280444"/>
    </source>
</evidence>
<dbReference type="RefSeq" id="WP_124868519.1">
    <property type="nucleotide sequence ID" value="NZ_RQZF01000002.1"/>
</dbReference>
<feature type="domain" description="Regulator of ribonuclease activity B" evidence="1">
    <location>
        <begin position="69"/>
        <end position="158"/>
    </location>
</feature>
<proteinExistence type="predicted"/>
<dbReference type="Proteomes" id="UP000280444">
    <property type="component" value="Unassembled WGS sequence"/>
</dbReference>
<evidence type="ECO:0000313" key="2">
    <source>
        <dbReference type="EMBL" id="RRC95861.1"/>
    </source>
</evidence>